<evidence type="ECO:0000313" key="1">
    <source>
        <dbReference type="EMBL" id="RHN40848.1"/>
    </source>
</evidence>
<dbReference type="EMBL" id="PSQE01000008">
    <property type="protein sequence ID" value="RHN40848.1"/>
    <property type="molecule type" value="Genomic_DNA"/>
</dbReference>
<protein>
    <submittedName>
        <fullName evidence="1">Uncharacterized protein</fullName>
    </submittedName>
</protein>
<reference evidence="1" key="1">
    <citation type="journal article" date="2018" name="Nat. Plants">
        <title>Whole-genome landscape of Medicago truncatula symbiotic genes.</title>
        <authorList>
            <person name="Pecrix Y."/>
            <person name="Gamas P."/>
            <person name="Carrere S."/>
        </authorList>
    </citation>
    <scope>NUCLEOTIDE SEQUENCE</scope>
    <source>
        <tissue evidence="1">Leaves</tissue>
    </source>
</reference>
<proteinExistence type="predicted"/>
<comment type="caution">
    <text evidence="1">The sequence shown here is derived from an EMBL/GenBank/DDBJ whole genome shotgun (WGS) entry which is preliminary data.</text>
</comment>
<name>A0A396GKC2_MEDTR</name>
<dbReference type="Proteomes" id="UP000265566">
    <property type="component" value="Chromosome 8"/>
</dbReference>
<dbReference type="AlphaFoldDB" id="A0A396GKC2"/>
<dbReference type="Gramene" id="rna47081">
    <property type="protein sequence ID" value="RHN40848.1"/>
    <property type="gene ID" value="gene47081"/>
</dbReference>
<accession>A0A396GKC2</accession>
<organism evidence="1">
    <name type="scientific">Medicago truncatula</name>
    <name type="common">Barrel medic</name>
    <name type="synonym">Medicago tribuloides</name>
    <dbReference type="NCBI Taxonomy" id="3880"/>
    <lineage>
        <taxon>Eukaryota</taxon>
        <taxon>Viridiplantae</taxon>
        <taxon>Streptophyta</taxon>
        <taxon>Embryophyta</taxon>
        <taxon>Tracheophyta</taxon>
        <taxon>Spermatophyta</taxon>
        <taxon>Magnoliopsida</taxon>
        <taxon>eudicotyledons</taxon>
        <taxon>Gunneridae</taxon>
        <taxon>Pentapetalae</taxon>
        <taxon>rosids</taxon>
        <taxon>fabids</taxon>
        <taxon>Fabales</taxon>
        <taxon>Fabaceae</taxon>
        <taxon>Papilionoideae</taxon>
        <taxon>50 kb inversion clade</taxon>
        <taxon>NPAAA clade</taxon>
        <taxon>Hologalegina</taxon>
        <taxon>IRL clade</taxon>
        <taxon>Trifolieae</taxon>
        <taxon>Medicago</taxon>
    </lineage>
</organism>
<sequence>MTIPLDGVACLLGFPITGRLLPDREFTREEGLEMMQMDLLFTEEAAAKEMTKQGAAHVSFGVLKRCYEELLNRCNQLLVNDT</sequence>
<gene>
    <name evidence="1" type="ORF">MtrunA17_Chr8g0359491</name>
</gene>